<organism evidence="6 7">
    <name type="scientific">Crassostrea virginica</name>
    <name type="common">Eastern oyster</name>
    <dbReference type="NCBI Taxonomy" id="6565"/>
    <lineage>
        <taxon>Eukaryota</taxon>
        <taxon>Metazoa</taxon>
        <taxon>Spiralia</taxon>
        <taxon>Lophotrochozoa</taxon>
        <taxon>Mollusca</taxon>
        <taxon>Bivalvia</taxon>
        <taxon>Autobranchia</taxon>
        <taxon>Pteriomorphia</taxon>
        <taxon>Ostreida</taxon>
        <taxon>Ostreoidea</taxon>
        <taxon>Ostreidae</taxon>
        <taxon>Crassostrea</taxon>
    </lineage>
</organism>
<evidence type="ECO:0000313" key="6">
    <source>
        <dbReference type="Proteomes" id="UP000694844"/>
    </source>
</evidence>
<dbReference type="Proteomes" id="UP000694844">
    <property type="component" value="Chromosome 6"/>
</dbReference>
<dbReference type="PROSITE" id="PS50871">
    <property type="entry name" value="C1Q"/>
    <property type="match status" value="1"/>
</dbReference>
<sequence>MTPFVKILLFFAVNLVIEVNSNAISIDKRANFAKRADKNTLYNIYTKINSLEKALKNQESRNQKRTKLLRGVLKSVIGIDSNLESSDKVAFTTTFTKYMTSKTGQTLVFPHIITNVGGGYNKTNGVFTAPRAGVYVFFCRITAAINAGDLYFEFILNGSAKTTNLVYGRSANRYRISSNSIVLQLRHGDRVWIKMSVGGNHWNSGVGGDQTFSGYLL</sequence>
<dbReference type="Pfam" id="PF00386">
    <property type="entry name" value="C1q"/>
    <property type="match status" value="1"/>
</dbReference>
<comment type="subcellular location">
    <subcellularLocation>
        <location evidence="1">Secreted</location>
    </subcellularLocation>
</comment>
<dbReference type="KEGG" id="cvn:111099708"/>
<evidence type="ECO:0000313" key="7">
    <source>
        <dbReference type="RefSeq" id="XP_022286827.1"/>
    </source>
</evidence>
<evidence type="ECO:0000259" key="5">
    <source>
        <dbReference type="PROSITE" id="PS50871"/>
    </source>
</evidence>
<dbReference type="GO" id="GO:0005576">
    <property type="term" value="C:extracellular region"/>
    <property type="evidence" value="ECO:0007669"/>
    <property type="project" value="UniProtKB-SubCell"/>
</dbReference>
<keyword evidence="2" id="KW-0964">Secreted</keyword>
<name>A0A8B8A5T5_CRAVI</name>
<feature type="signal peptide" evidence="4">
    <location>
        <begin position="1"/>
        <end position="23"/>
    </location>
</feature>
<reference evidence="7" key="1">
    <citation type="submission" date="2025-08" db="UniProtKB">
        <authorList>
            <consortium name="RefSeq"/>
        </authorList>
    </citation>
    <scope>IDENTIFICATION</scope>
    <source>
        <tissue evidence="7">Whole sample</tissue>
    </source>
</reference>
<dbReference type="InterPro" id="IPR050822">
    <property type="entry name" value="Cerebellin_Synaptic_Org"/>
</dbReference>
<evidence type="ECO:0000256" key="1">
    <source>
        <dbReference type="ARBA" id="ARBA00004613"/>
    </source>
</evidence>
<dbReference type="SUPFAM" id="SSF49842">
    <property type="entry name" value="TNF-like"/>
    <property type="match status" value="1"/>
</dbReference>
<gene>
    <name evidence="7" type="primary">LOC111099708</name>
</gene>
<feature type="chain" id="PRO_5034697572" evidence="4">
    <location>
        <begin position="24"/>
        <end position="217"/>
    </location>
</feature>
<keyword evidence="6" id="KW-1185">Reference proteome</keyword>
<proteinExistence type="predicted"/>
<dbReference type="Gene3D" id="2.60.120.40">
    <property type="match status" value="1"/>
</dbReference>
<evidence type="ECO:0000256" key="3">
    <source>
        <dbReference type="ARBA" id="ARBA00022729"/>
    </source>
</evidence>
<dbReference type="InterPro" id="IPR008983">
    <property type="entry name" value="Tumour_necrosis_fac-like_dom"/>
</dbReference>
<dbReference type="PANTHER" id="PTHR22923:SF116">
    <property type="entry name" value="C1Q DOMAIN-CONTAINING PROTEIN"/>
    <property type="match status" value="1"/>
</dbReference>
<dbReference type="AlphaFoldDB" id="A0A8B8A5T5"/>
<dbReference type="GeneID" id="111099708"/>
<accession>A0A8B8A5T5</accession>
<dbReference type="SMART" id="SM00110">
    <property type="entry name" value="C1Q"/>
    <property type="match status" value="1"/>
</dbReference>
<dbReference type="OrthoDB" id="10071402at2759"/>
<protein>
    <submittedName>
        <fullName evidence="7">Complement C1q-like protein 4</fullName>
    </submittedName>
</protein>
<dbReference type="PRINTS" id="PR00007">
    <property type="entry name" value="COMPLEMNTC1Q"/>
</dbReference>
<dbReference type="PANTHER" id="PTHR22923">
    <property type="entry name" value="CEREBELLIN-RELATED"/>
    <property type="match status" value="1"/>
</dbReference>
<keyword evidence="3 4" id="KW-0732">Signal</keyword>
<dbReference type="InterPro" id="IPR001073">
    <property type="entry name" value="C1q_dom"/>
</dbReference>
<evidence type="ECO:0000256" key="4">
    <source>
        <dbReference type="SAM" id="SignalP"/>
    </source>
</evidence>
<dbReference type="RefSeq" id="XP_022286827.1">
    <property type="nucleotide sequence ID" value="XM_022431119.1"/>
</dbReference>
<evidence type="ECO:0000256" key="2">
    <source>
        <dbReference type="ARBA" id="ARBA00022525"/>
    </source>
</evidence>
<feature type="domain" description="C1q" evidence="5">
    <location>
        <begin position="84"/>
        <end position="217"/>
    </location>
</feature>